<feature type="compositionally biased region" description="Basic and acidic residues" evidence="6">
    <location>
        <begin position="289"/>
        <end position="301"/>
    </location>
</feature>
<feature type="compositionally biased region" description="Polar residues" evidence="6">
    <location>
        <begin position="412"/>
        <end position="422"/>
    </location>
</feature>
<dbReference type="GO" id="GO:0016987">
    <property type="term" value="F:sigma factor activity"/>
    <property type="evidence" value="ECO:0007669"/>
    <property type="project" value="UniProtKB-KW"/>
</dbReference>
<dbReference type="PANTHER" id="PTHR30603:SF47">
    <property type="entry name" value="RNA POLYMERASE SIGMA FACTOR SIGD, CHLOROPLASTIC"/>
    <property type="match status" value="1"/>
</dbReference>
<organism evidence="9 10">
    <name type="scientific">Chara braunii</name>
    <name type="common">Braun's stonewort</name>
    <dbReference type="NCBI Taxonomy" id="69332"/>
    <lineage>
        <taxon>Eukaryota</taxon>
        <taxon>Viridiplantae</taxon>
        <taxon>Streptophyta</taxon>
        <taxon>Charophyceae</taxon>
        <taxon>Charales</taxon>
        <taxon>Characeae</taxon>
        <taxon>Chara</taxon>
    </lineage>
</organism>
<evidence type="ECO:0000313" key="10">
    <source>
        <dbReference type="Proteomes" id="UP000265515"/>
    </source>
</evidence>
<keyword evidence="5" id="KW-0804">Transcription</keyword>
<dbReference type="SUPFAM" id="SSF88946">
    <property type="entry name" value="Sigma2 domain of RNA polymerase sigma factors"/>
    <property type="match status" value="1"/>
</dbReference>
<dbReference type="InterPro" id="IPR000943">
    <property type="entry name" value="RNA_pol_sigma70"/>
</dbReference>
<dbReference type="AlphaFoldDB" id="A0A388KHW0"/>
<feature type="region of interest" description="Disordered" evidence="6">
    <location>
        <begin position="676"/>
        <end position="702"/>
    </location>
</feature>
<dbReference type="InterPro" id="IPR007627">
    <property type="entry name" value="RNA_pol_sigma70_r2"/>
</dbReference>
<dbReference type="Pfam" id="PF04542">
    <property type="entry name" value="Sigma70_r2"/>
    <property type="match status" value="1"/>
</dbReference>
<dbReference type="Gene3D" id="1.10.601.10">
    <property type="entry name" value="RNA Polymerase Primary Sigma Factor"/>
    <property type="match status" value="1"/>
</dbReference>
<dbReference type="NCBIfam" id="TIGR02937">
    <property type="entry name" value="sigma70-ECF"/>
    <property type="match status" value="1"/>
</dbReference>
<feature type="region of interest" description="Disordered" evidence="6">
    <location>
        <begin position="289"/>
        <end position="321"/>
    </location>
</feature>
<evidence type="ECO:0000313" key="9">
    <source>
        <dbReference type="EMBL" id="GBG69616.1"/>
    </source>
</evidence>
<feature type="domain" description="RNA polymerase sigma-70" evidence="8">
    <location>
        <begin position="739"/>
        <end position="765"/>
    </location>
</feature>
<dbReference type="InterPro" id="IPR007624">
    <property type="entry name" value="RNA_pol_sigma70_r3"/>
</dbReference>
<comment type="caution">
    <text evidence="9">The sequence shown here is derived from an EMBL/GenBank/DDBJ whole genome shotgun (WGS) entry which is preliminary data.</text>
</comment>
<feature type="region of interest" description="Disordered" evidence="6">
    <location>
        <begin position="357"/>
        <end position="444"/>
    </location>
</feature>
<keyword evidence="3" id="KW-0731">Sigma factor</keyword>
<dbReference type="PRINTS" id="PR00046">
    <property type="entry name" value="SIGMA70FCT"/>
</dbReference>
<evidence type="ECO:0000256" key="1">
    <source>
        <dbReference type="ARBA" id="ARBA00007788"/>
    </source>
</evidence>
<evidence type="ECO:0000259" key="7">
    <source>
        <dbReference type="PROSITE" id="PS00715"/>
    </source>
</evidence>
<dbReference type="PROSITE" id="PS00716">
    <property type="entry name" value="SIGMA70_2"/>
    <property type="match status" value="1"/>
</dbReference>
<dbReference type="STRING" id="69332.A0A388KHW0"/>
<dbReference type="SUPFAM" id="SSF88659">
    <property type="entry name" value="Sigma3 and sigma4 domains of RNA polymerase sigma factors"/>
    <property type="match status" value="2"/>
</dbReference>
<keyword evidence="10" id="KW-1185">Reference proteome</keyword>
<feature type="compositionally biased region" description="Basic and acidic residues" evidence="6">
    <location>
        <begin position="679"/>
        <end position="689"/>
    </location>
</feature>
<dbReference type="InterPro" id="IPR013324">
    <property type="entry name" value="RNA_pol_sigma_r3/r4-like"/>
</dbReference>
<accession>A0A388KHW0</accession>
<dbReference type="OrthoDB" id="206108at2759"/>
<dbReference type="InterPro" id="IPR007630">
    <property type="entry name" value="RNA_pol_sigma70_r4"/>
</dbReference>
<feature type="compositionally biased region" description="Basic and acidic residues" evidence="6">
    <location>
        <begin position="357"/>
        <end position="367"/>
    </location>
</feature>
<feature type="compositionally biased region" description="Acidic residues" evidence="6">
    <location>
        <begin position="690"/>
        <end position="699"/>
    </location>
</feature>
<gene>
    <name evidence="9" type="ORF">CBR_g4446</name>
</gene>
<dbReference type="Gene3D" id="1.10.10.10">
    <property type="entry name" value="Winged helix-like DNA-binding domain superfamily/Winged helix DNA-binding domain"/>
    <property type="match status" value="2"/>
</dbReference>
<keyword evidence="2" id="KW-0805">Transcription regulation</keyword>
<dbReference type="PROSITE" id="PS00715">
    <property type="entry name" value="SIGMA70_1"/>
    <property type="match status" value="1"/>
</dbReference>
<evidence type="ECO:0000256" key="3">
    <source>
        <dbReference type="ARBA" id="ARBA00023082"/>
    </source>
</evidence>
<dbReference type="Pfam" id="PF04539">
    <property type="entry name" value="Sigma70_r3"/>
    <property type="match status" value="1"/>
</dbReference>
<dbReference type="InterPro" id="IPR036388">
    <property type="entry name" value="WH-like_DNA-bd_sf"/>
</dbReference>
<dbReference type="FunFam" id="1.10.601.10:FF:000001">
    <property type="entry name" value="RNA polymerase sigma factor SigA"/>
    <property type="match status" value="1"/>
</dbReference>
<dbReference type="GO" id="GO:0003677">
    <property type="term" value="F:DNA binding"/>
    <property type="evidence" value="ECO:0007669"/>
    <property type="project" value="UniProtKB-KW"/>
</dbReference>
<proteinExistence type="inferred from homology"/>
<dbReference type="InterPro" id="IPR014284">
    <property type="entry name" value="RNA_pol_sigma-70_dom"/>
</dbReference>
<feature type="region of interest" description="Disordered" evidence="6">
    <location>
        <begin position="18"/>
        <end position="62"/>
    </location>
</feature>
<name>A0A388KHW0_CHABU</name>
<dbReference type="Pfam" id="PF00140">
    <property type="entry name" value="Sigma70_r1_2"/>
    <property type="match status" value="1"/>
</dbReference>
<dbReference type="InterPro" id="IPR013325">
    <property type="entry name" value="RNA_pol_sigma_r2"/>
</dbReference>
<feature type="domain" description="RNA polymerase sigma-70" evidence="7">
    <location>
        <begin position="571"/>
        <end position="584"/>
    </location>
</feature>
<evidence type="ECO:0000256" key="2">
    <source>
        <dbReference type="ARBA" id="ARBA00023015"/>
    </source>
</evidence>
<dbReference type="PANTHER" id="PTHR30603">
    <property type="entry name" value="RNA POLYMERASE SIGMA FACTOR RPO"/>
    <property type="match status" value="1"/>
</dbReference>
<dbReference type="Proteomes" id="UP000265515">
    <property type="component" value="Unassembled WGS sequence"/>
</dbReference>
<evidence type="ECO:0000256" key="6">
    <source>
        <dbReference type="SAM" id="MobiDB-lite"/>
    </source>
</evidence>
<evidence type="ECO:0000259" key="8">
    <source>
        <dbReference type="PROSITE" id="PS00716"/>
    </source>
</evidence>
<evidence type="ECO:0000256" key="5">
    <source>
        <dbReference type="ARBA" id="ARBA00023163"/>
    </source>
</evidence>
<protein>
    <recommendedName>
        <fullName evidence="7 8">RNA polymerase sigma-70 domain-containing protein</fullName>
    </recommendedName>
</protein>
<reference evidence="9 10" key="1">
    <citation type="journal article" date="2018" name="Cell">
        <title>The Chara Genome: Secondary Complexity and Implications for Plant Terrestrialization.</title>
        <authorList>
            <person name="Nishiyama T."/>
            <person name="Sakayama H."/>
            <person name="Vries J.D."/>
            <person name="Buschmann H."/>
            <person name="Saint-Marcoux D."/>
            <person name="Ullrich K.K."/>
            <person name="Haas F.B."/>
            <person name="Vanderstraeten L."/>
            <person name="Becker D."/>
            <person name="Lang D."/>
            <person name="Vosolsobe S."/>
            <person name="Rombauts S."/>
            <person name="Wilhelmsson P.K.I."/>
            <person name="Janitza P."/>
            <person name="Kern R."/>
            <person name="Heyl A."/>
            <person name="Rumpler F."/>
            <person name="Villalobos L.I.A.C."/>
            <person name="Clay J.M."/>
            <person name="Skokan R."/>
            <person name="Toyoda A."/>
            <person name="Suzuki Y."/>
            <person name="Kagoshima H."/>
            <person name="Schijlen E."/>
            <person name="Tajeshwar N."/>
            <person name="Catarino B."/>
            <person name="Hetherington A.J."/>
            <person name="Saltykova A."/>
            <person name="Bonnot C."/>
            <person name="Breuninger H."/>
            <person name="Symeonidi A."/>
            <person name="Radhakrishnan G.V."/>
            <person name="Van Nieuwerburgh F."/>
            <person name="Deforce D."/>
            <person name="Chang C."/>
            <person name="Karol K.G."/>
            <person name="Hedrich R."/>
            <person name="Ulvskov P."/>
            <person name="Glockner G."/>
            <person name="Delwiche C.F."/>
            <person name="Petrasek J."/>
            <person name="Van de Peer Y."/>
            <person name="Friml J."/>
            <person name="Beilby M."/>
            <person name="Dolan L."/>
            <person name="Kohara Y."/>
            <person name="Sugano S."/>
            <person name="Fujiyama A."/>
            <person name="Delaux P.-M."/>
            <person name="Quint M."/>
            <person name="TheiBen G."/>
            <person name="Hagemann M."/>
            <person name="Harholt J."/>
            <person name="Dunand C."/>
            <person name="Zachgo S."/>
            <person name="Langdale J."/>
            <person name="Maumus F."/>
            <person name="Straeten D.V.D."/>
            <person name="Gould S.B."/>
            <person name="Rensing S.A."/>
        </authorList>
    </citation>
    <scope>NUCLEOTIDE SEQUENCE [LARGE SCALE GENOMIC DNA]</scope>
    <source>
        <strain evidence="9 10">S276</strain>
    </source>
</reference>
<sequence>MAAVPGRAMDAVAASISGGTDVFPSPPSGDVFGRDRAMPGPPSPPSPSWATRRAHGSAVRISTDARRASPCVCVFSSRGSDALSGGGNAGEGGGVCATAHVSTPREAGRSCCLAAPAARRGFGCSFQFRGQVDLRCSRGLGSFLPSVHSDGESPTCHHPHPLPPSHHHVVWCPLPQREQQRPMLRHRGRWGLFVRRVQAQAVGSTLLEERGVRHESLGPRGNAVDTLVAAAEVIALARAAAQAARDAAQAAAAAQAHARSIPDELLTRGILNGEISGLAQEVRRASILEEGEGEGKGRLAEGDDEEDQKNGEHRQGRGKSLGILEWTSSDDIATASGQVLWEDDAVGIPTVMRQALEKAKQEAERRRENRRRRMRGSRVPGEDTLASAILPLPEDTPLAARDDSTAVGSVGDSDNITATSWAGKSEEEDRSSQSQETEEETPDSVKRLLHIGHLQSKPKGGSRVHEHTDSIQSYLRNISTTRLLTPAEEVDLATRIQDLMVIEKVREKLASHLGRPPTTREWAAALRIDQTSFERRLREGRVAKEMMVEANLRLVVSIAKKYQGRGMTFQDLIQEGSMGLIRGVEKFDHRKGFKFSTYAHWWIRQAVARSIADQSRTIRLPVHLYELLARINKARKQLTEKNGHPPKDEEVATSAGMSVQKLHAILKAARMPVSLEKPIGNDDSKKLEDVIESDTESPEEQTTKRLLKGDIDNILKTLSAREMEVLRMRYGLDDGKMRTLEEIGQHFSVTRERIRQIESKALRKLRQPNRNSSLREYLEALV</sequence>
<keyword evidence="4" id="KW-0238">DNA-binding</keyword>
<dbReference type="GO" id="GO:0006352">
    <property type="term" value="P:DNA-templated transcription initiation"/>
    <property type="evidence" value="ECO:0007669"/>
    <property type="project" value="InterPro"/>
</dbReference>
<evidence type="ECO:0000256" key="4">
    <source>
        <dbReference type="ARBA" id="ARBA00023125"/>
    </source>
</evidence>
<dbReference type="EMBL" id="BFEA01000117">
    <property type="protein sequence ID" value="GBG69616.1"/>
    <property type="molecule type" value="Genomic_DNA"/>
</dbReference>
<comment type="similarity">
    <text evidence="1">Belongs to the sigma-70 factor family.</text>
</comment>
<dbReference type="Pfam" id="PF04545">
    <property type="entry name" value="Sigma70_r4"/>
    <property type="match status" value="1"/>
</dbReference>
<dbReference type="Gramene" id="GBG69616">
    <property type="protein sequence ID" value="GBG69616"/>
    <property type="gene ID" value="CBR_g4446"/>
</dbReference>
<dbReference type="CDD" id="cd06171">
    <property type="entry name" value="Sigma70_r4"/>
    <property type="match status" value="1"/>
</dbReference>
<dbReference type="InterPro" id="IPR050239">
    <property type="entry name" value="Sigma-70_RNA_pol_init_factors"/>
</dbReference>
<dbReference type="InterPro" id="IPR009042">
    <property type="entry name" value="RNA_pol_sigma70_r1_2"/>
</dbReference>